<accession>B0F5R8</accession>
<protein>
    <submittedName>
        <fullName evidence="1">Uncharacterized protein</fullName>
    </submittedName>
</protein>
<organism evidence="1">
    <name type="scientific">Pseudomonas aeruginosa</name>
    <dbReference type="NCBI Taxonomy" id="287"/>
    <lineage>
        <taxon>Bacteria</taxon>
        <taxon>Pseudomonadati</taxon>
        <taxon>Pseudomonadota</taxon>
        <taxon>Gammaproteobacteria</taxon>
        <taxon>Pseudomonadales</taxon>
        <taxon>Pseudomonadaceae</taxon>
        <taxon>Pseudomonas</taxon>
    </lineage>
</organism>
<dbReference type="AlphaFoldDB" id="B0F5R8"/>
<dbReference type="EMBL" id="EU165039">
    <property type="protein sequence ID" value="ABY48975.1"/>
    <property type="molecule type" value="Genomic_DNA"/>
</dbReference>
<evidence type="ECO:0000313" key="1">
    <source>
        <dbReference type="EMBL" id="ABY48975.1"/>
    </source>
</evidence>
<reference evidence="1" key="1">
    <citation type="journal article" date="2008" name="FEMS Immunol. Med. Microbiol.">
        <title>Identification of PER-1 extended-spectrum beta-lactamase producing Pseudomonas aeruginosa clinical isolates of the international clonal complex CC11 from Hungary and Serbia.</title>
        <authorList>
            <person name="Libisch B."/>
            <person name="Poirel L."/>
            <person name="Lepsanovic Z."/>
            <person name="Mirovic V."/>
            <person name="Balogh B."/>
            <person name="Paszti J."/>
            <person name="Hunyadi Z."/>
            <person name="Dobak A."/>
            <person name="Fuzi M."/>
            <person name="Nordmann P."/>
        </authorList>
    </citation>
    <scope>NUCLEOTIDE SEQUENCE</scope>
    <source>
        <strain evidence="1">05-380</strain>
    </source>
</reference>
<proteinExistence type="predicted"/>
<name>B0F5R8_PSEAI</name>
<sequence>MTRSERASQIWAVLAWAAKNRQSLTYSQISALIGVPRAGLGQLLEPIQSYCLINNLPPSTILVVQQESGSRVGLHSASAGIGQSANECFCSRLAGAW</sequence>